<gene>
    <name evidence="1" type="ORF">IC617_09310</name>
</gene>
<accession>A0A8J6UPW5</accession>
<dbReference type="Proteomes" id="UP000638014">
    <property type="component" value="Unassembled WGS sequence"/>
</dbReference>
<dbReference type="AlphaFoldDB" id="A0A8J6UPW5"/>
<dbReference type="EMBL" id="JACXAF010000010">
    <property type="protein sequence ID" value="MBD1389627.1"/>
    <property type="molecule type" value="Genomic_DNA"/>
</dbReference>
<sequence length="113" mass="13216">MRKTDKKLENQLRVVLTDVCDHMLTHVAGFQWLTHLVNYSQFPKSLKVVLIFDSNERLQRFLSLPVKDQVAEQIDAALSQIGLKLKNVNQHITYDTEENCERHNGGKWNERLK</sequence>
<protein>
    <submittedName>
        <fullName evidence="1">Fis family transcriptional regulator</fullName>
    </submittedName>
</protein>
<reference evidence="1" key="1">
    <citation type="submission" date="2020-09" db="EMBL/GenBank/DDBJ databases">
        <title>A novel bacterium of genus Neiella, isolated from South China Sea.</title>
        <authorList>
            <person name="Huang H."/>
            <person name="Mo K."/>
            <person name="Hu Y."/>
        </authorList>
    </citation>
    <scope>NUCLEOTIDE SEQUENCE</scope>
    <source>
        <strain evidence="1">HB171785</strain>
    </source>
</reference>
<proteinExistence type="predicted"/>
<comment type="caution">
    <text evidence="1">The sequence shown here is derived from an EMBL/GenBank/DDBJ whole genome shotgun (WGS) entry which is preliminary data.</text>
</comment>
<evidence type="ECO:0000313" key="2">
    <source>
        <dbReference type="Proteomes" id="UP000638014"/>
    </source>
</evidence>
<dbReference type="RefSeq" id="WP_191144734.1">
    <property type="nucleotide sequence ID" value="NZ_JACXAF010000010.1"/>
</dbReference>
<name>A0A8J6UPW5_9GAMM</name>
<keyword evidence="2" id="KW-1185">Reference proteome</keyword>
<evidence type="ECO:0000313" key="1">
    <source>
        <dbReference type="EMBL" id="MBD1389627.1"/>
    </source>
</evidence>
<organism evidence="1 2">
    <name type="scientific">Neiella litorisoli</name>
    <dbReference type="NCBI Taxonomy" id="2771431"/>
    <lineage>
        <taxon>Bacteria</taxon>
        <taxon>Pseudomonadati</taxon>
        <taxon>Pseudomonadota</taxon>
        <taxon>Gammaproteobacteria</taxon>
        <taxon>Alteromonadales</taxon>
        <taxon>Echinimonadaceae</taxon>
        <taxon>Neiella</taxon>
    </lineage>
</organism>